<dbReference type="AlphaFoldDB" id="D8DW84"/>
<reference evidence="1 2" key="1">
    <citation type="journal article" date="2010" name="Microb. Ecol.">
        <title>Comparative genome analysis of Prevotella ruminicola and Prevotella bryantii: insights into their environmental niche.</title>
        <authorList>
            <consortium name="North American Consortium for Rumen Bacteria"/>
            <person name="Purushe J."/>
            <person name="Fouts D.E."/>
            <person name="Morrison M."/>
            <person name="White B.A."/>
            <person name="Mackie R.I."/>
            <person name="Coutinho P.M."/>
            <person name="Henrissat B."/>
            <person name="Nelson K.E."/>
        </authorList>
    </citation>
    <scope>NUCLEOTIDE SEQUENCE [LARGE SCALE GENOMIC DNA]</scope>
    <source>
        <strain evidence="1 2">B14</strain>
    </source>
</reference>
<evidence type="ECO:0000313" key="1">
    <source>
        <dbReference type="EMBL" id="EFI72321.1"/>
    </source>
</evidence>
<name>D8DW84_9BACT</name>
<proteinExistence type="predicted"/>
<protein>
    <recommendedName>
        <fullName evidence="3">WG containing repeat-containing protein</fullName>
    </recommendedName>
</protein>
<organism evidence="1 2">
    <name type="scientific">Segatella baroniae B14</name>
    <dbReference type="NCBI Taxonomy" id="752555"/>
    <lineage>
        <taxon>Bacteria</taxon>
        <taxon>Pseudomonadati</taxon>
        <taxon>Bacteroidota</taxon>
        <taxon>Bacteroidia</taxon>
        <taxon>Bacteroidales</taxon>
        <taxon>Prevotellaceae</taxon>
        <taxon>Segatella</taxon>
    </lineage>
</organism>
<evidence type="ECO:0008006" key="3">
    <source>
        <dbReference type="Google" id="ProtNLM"/>
    </source>
</evidence>
<keyword evidence="2" id="KW-1185">Reference proteome</keyword>
<sequence>MEFPNFGQKGGNAMEKITQENFEDRYTDPIERQEIDKFVCKEMDRQIHRYIKGMRGTKRAMERFIEQLNSLKTIPEREKSIARYIDFNRKAISGLDFRVVLARAIANYCDTYRYMVDFIKNTRKVAFYLNRIKHTYIQFHQLFEENGKFGLKDHEGKVLIPAEYDFLRTCYVYVDDLSLMPVIVEKGGKLGLVLPDGKNSVVADFVYDDIELRDEYPYFEATINKKVVGYLDNKGNLIHE</sequence>
<evidence type="ECO:0000313" key="2">
    <source>
        <dbReference type="Proteomes" id="UP000004524"/>
    </source>
</evidence>
<accession>D8DW84</accession>
<dbReference type="EMBL" id="ADWO01000052">
    <property type="protein sequence ID" value="EFI72321.1"/>
    <property type="molecule type" value="Genomic_DNA"/>
</dbReference>
<dbReference type="STRING" id="77095.SAMN05216455_101548"/>
<gene>
    <name evidence="1" type="ORF">PBR_1795</name>
</gene>
<dbReference type="Proteomes" id="UP000004524">
    <property type="component" value="Unassembled WGS sequence"/>
</dbReference>
<comment type="caution">
    <text evidence="1">The sequence shown here is derived from an EMBL/GenBank/DDBJ whole genome shotgun (WGS) entry which is preliminary data.</text>
</comment>